<comment type="caution">
    <text evidence="2">The sequence shown here is derived from an EMBL/GenBank/DDBJ whole genome shotgun (WGS) entry which is preliminary data.</text>
</comment>
<sequence length="255" mass="29971">MRLLYLISLYNSGQYIQKVQFLDEEINITYANNNQTQFYFEMVKPYNKDGFENRIKNNLNTMLILSKNSNIEGNEQAIVKYYLFELEEEPEEEENDGNGELIEGKDEELIEEKDEDNNKVDESNEMEEDDKEFGGKEEMINKKRKLKDLQNSKKCNKLKSAKLYKEFLLLEKGLPFFDDNAQVHKSDYYNNALSIDLYQEEQEPAVLILLEFDDGNLRDQINLLQKLPKLPSDILTNTSISFNTNDQQILIFLLL</sequence>
<proteinExistence type="predicted"/>
<gene>
    <name evidence="2" type="ORF">GMARGA_LOCUS17853</name>
</gene>
<feature type="compositionally biased region" description="Acidic residues" evidence="1">
    <location>
        <begin position="105"/>
        <end position="115"/>
    </location>
</feature>
<evidence type="ECO:0000313" key="2">
    <source>
        <dbReference type="EMBL" id="CAG8764407.1"/>
    </source>
</evidence>
<dbReference type="Proteomes" id="UP000789901">
    <property type="component" value="Unassembled WGS sequence"/>
</dbReference>
<dbReference type="EMBL" id="CAJVQB010013770">
    <property type="protein sequence ID" value="CAG8764407.1"/>
    <property type="molecule type" value="Genomic_DNA"/>
</dbReference>
<name>A0ABN7VEQ7_GIGMA</name>
<feature type="region of interest" description="Disordered" evidence="1">
    <location>
        <begin position="89"/>
        <end position="133"/>
    </location>
</feature>
<organism evidence="2 3">
    <name type="scientific">Gigaspora margarita</name>
    <dbReference type="NCBI Taxonomy" id="4874"/>
    <lineage>
        <taxon>Eukaryota</taxon>
        <taxon>Fungi</taxon>
        <taxon>Fungi incertae sedis</taxon>
        <taxon>Mucoromycota</taxon>
        <taxon>Glomeromycotina</taxon>
        <taxon>Glomeromycetes</taxon>
        <taxon>Diversisporales</taxon>
        <taxon>Gigasporaceae</taxon>
        <taxon>Gigaspora</taxon>
    </lineage>
</organism>
<accession>A0ABN7VEQ7</accession>
<evidence type="ECO:0000313" key="3">
    <source>
        <dbReference type="Proteomes" id="UP000789901"/>
    </source>
</evidence>
<protein>
    <submittedName>
        <fullName evidence="2">43852_t:CDS:1</fullName>
    </submittedName>
</protein>
<evidence type="ECO:0000256" key="1">
    <source>
        <dbReference type="SAM" id="MobiDB-lite"/>
    </source>
</evidence>
<keyword evidence="3" id="KW-1185">Reference proteome</keyword>
<reference evidence="2 3" key="1">
    <citation type="submission" date="2021-06" db="EMBL/GenBank/DDBJ databases">
        <authorList>
            <person name="Kallberg Y."/>
            <person name="Tangrot J."/>
            <person name="Rosling A."/>
        </authorList>
    </citation>
    <scope>NUCLEOTIDE SEQUENCE [LARGE SCALE GENOMIC DNA]</scope>
    <source>
        <strain evidence="2 3">120-4 pot B 10/14</strain>
    </source>
</reference>